<dbReference type="Proteomes" id="UP000603453">
    <property type="component" value="Unassembled WGS sequence"/>
</dbReference>
<keyword evidence="3" id="KW-1185">Reference proteome</keyword>
<protein>
    <submittedName>
        <fullName evidence="2">Uncharacterized protein</fullName>
    </submittedName>
</protein>
<dbReference type="SMART" id="SM00671">
    <property type="entry name" value="SEL1"/>
    <property type="match status" value="10"/>
</dbReference>
<comment type="similarity">
    <text evidence="1">Belongs to the sel-1 family.</text>
</comment>
<dbReference type="PANTHER" id="PTHR11102:SF160">
    <property type="entry name" value="ERAD-ASSOCIATED E3 UBIQUITIN-PROTEIN LIGASE COMPONENT HRD3"/>
    <property type="match status" value="1"/>
</dbReference>
<sequence length="461" mass="52918">MEITYNKSGNSKPGNSSLFKGIDLINQRDYKSALQYLEQASKRDNECAQLLTASIYYMGFDVDRNVKKAMLLFKRVATVWKNRVGQYYVGMMYRDGDDGIRQCTESAIHWLTLSANGGWNDAQVNLGLIYHRGVYAKKDHTKALYWYKRSLQSKASQDLYLFGNKEFKIVNDSKQVFLYRLSEAINKKNGSPSPLHTAKSYDKRFLTKQNFYKTHFWYSMCEEQQNHVLVRSLVGELYLFGQGRLKKDYVKAEIWLEKAAKSGNANAQFFMGYLYQCKQNLNGAFLWYSRASKNGKVEAIFKMAEFYYCGMGVEKDYIKAKGYCETILECADHGRSYNMLGDIHASGVEGVVQRDYKKAMRYYMEAVKVGCGDGSAGIGLIYECGYGVKKNNKRAYQWYLKAATENSGRGQLLLGRMYMKGLVVEKNYDLAIQYLQKSLANGLLEAEGYIQQAISFRTKCY</sequence>
<dbReference type="Pfam" id="PF08238">
    <property type="entry name" value="Sel1"/>
    <property type="match status" value="10"/>
</dbReference>
<name>A0A8H7V0W4_9FUNG</name>
<organism evidence="2 3">
    <name type="scientific">Mucor saturninus</name>
    <dbReference type="NCBI Taxonomy" id="64648"/>
    <lineage>
        <taxon>Eukaryota</taxon>
        <taxon>Fungi</taxon>
        <taxon>Fungi incertae sedis</taxon>
        <taxon>Mucoromycota</taxon>
        <taxon>Mucoromycotina</taxon>
        <taxon>Mucoromycetes</taxon>
        <taxon>Mucorales</taxon>
        <taxon>Mucorineae</taxon>
        <taxon>Mucoraceae</taxon>
        <taxon>Mucor</taxon>
    </lineage>
</organism>
<reference evidence="2" key="1">
    <citation type="submission" date="2020-12" db="EMBL/GenBank/DDBJ databases">
        <title>Metabolic potential, ecology and presence of endohyphal bacteria is reflected in genomic diversity of Mucoromycotina.</title>
        <authorList>
            <person name="Muszewska A."/>
            <person name="Okrasinska A."/>
            <person name="Steczkiewicz K."/>
            <person name="Drgas O."/>
            <person name="Orlowska M."/>
            <person name="Perlinska-Lenart U."/>
            <person name="Aleksandrzak-Piekarczyk T."/>
            <person name="Szatraj K."/>
            <person name="Zielenkiewicz U."/>
            <person name="Pilsyk S."/>
            <person name="Malc E."/>
            <person name="Mieczkowski P."/>
            <person name="Kruszewska J.S."/>
            <person name="Biernat P."/>
            <person name="Pawlowska J."/>
        </authorList>
    </citation>
    <scope>NUCLEOTIDE SEQUENCE</scope>
    <source>
        <strain evidence="2">WA0000017839</strain>
    </source>
</reference>
<dbReference type="AlphaFoldDB" id="A0A8H7V0W4"/>
<dbReference type="Gene3D" id="1.25.40.10">
    <property type="entry name" value="Tetratricopeptide repeat domain"/>
    <property type="match status" value="3"/>
</dbReference>
<comment type="caution">
    <text evidence="2">The sequence shown here is derived from an EMBL/GenBank/DDBJ whole genome shotgun (WGS) entry which is preliminary data.</text>
</comment>
<dbReference type="EMBL" id="JAEPRD010000128">
    <property type="protein sequence ID" value="KAG2197469.1"/>
    <property type="molecule type" value="Genomic_DNA"/>
</dbReference>
<dbReference type="InterPro" id="IPR050767">
    <property type="entry name" value="Sel1_AlgK"/>
</dbReference>
<dbReference type="PANTHER" id="PTHR11102">
    <property type="entry name" value="SEL-1-LIKE PROTEIN"/>
    <property type="match status" value="1"/>
</dbReference>
<dbReference type="InterPro" id="IPR006597">
    <property type="entry name" value="Sel1-like"/>
</dbReference>
<evidence type="ECO:0000313" key="2">
    <source>
        <dbReference type="EMBL" id="KAG2197469.1"/>
    </source>
</evidence>
<evidence type="ECO:0000313" key="3">
    <source>
        <dbReference type="Proteomes" id="UP000603453"/>
    </source>
</evidence>
<gene>
    <name evidence="2" type="ORF">INT47_003077</name>
</gene>
<proteinExistence type="inferred from homology"/>
<dbReference type="InterPro" id="IPR011990">
    <property type="entry name" value="TPR-like_helical_dom_sf"/>
</dbReference>
<dbReference type="SUPFAM" id="SSF81901">
    <property type="entry name" value="HCP-like"/>
    <property type="match status" value="2"/>
</dbReference>
<dbReference type="OrthoDB" id="27934at2759"/>
<accession>A0A8H7V0W4</accession>
<evidence type="ECO:0000256" key="1">
    <source>
        <dbReference type="ARBA" id="ARBA00038101"/>
    </source>
</evidence>